<dbReference type="Pfam" id="PF13432">
    <property type="entry name" value="TPR_16"/>
    <property type="match status" value="1"/>
</dbReference>
<feature type="repeat" description="TPR" evidence="1">
    <location>
        <begin position="71"/>
        <end position="104"/>
    </location>
</feature>
<dbReference type="PROSITE" id="PS50005">
    <property type="entry name" value="TPR"/>
    <property type="match status" value="3"/>
</dbReference>
<evidence type="ECO:0000313" key="3">
    <source>
        <dbReference type="Proteomes" id="UP000094329"/>
    </source>
</evidence>
<keyword evidence="3" id="KW-1185">Reference proteome</keyword>
<dbReference type="SMART" id="SM00028">
    <property type="entry name" value="TPR"/>
    <property type="match status" value="4"/>
</dbReference>
<dbReference type="InterPro" id="IPR052943">
    <property type="entry name" value="TMTC_O-mannosyl-trnsfr"/>
</dbReference>
<dbReference type="EMBL" id="MDTU01000001">
    <property type="protein sequence ID" value="ODN43799.1"/>
    <property type="molecule type" value="Genomic_DNA"/>
</dbReference>
<dbReference type="InterPro" id="IPR013360">
    <property type="entry name" value="Pilus_4_PilW"/>
</dbReference>
<dbReference type="InterPro" id="IPR019734">
    <property type="entry name" value="TPR_rpt"/>
</dbReference>
<feature type="repeat" description="TPR" evidence="1">
    <location>
        <begin position="37"/>
        <end position="70"/>
    </location>
</feature>
<gene>
    <name evidence="2" type="ORF">BGC07_13955</name>
</gene>
<dbReference type="NCBIfam" id="TIGR02521">
    <property type="entry name" value="type_IV_pilW"/>
    <property type="match status" value="1"/>
</dbReference>
<name>A0ABX3ACC0_9GAMM</name>
<dbReference type="PANTHER" id="PTHR44809:SF1">
    <property type="entry name" value="PROTEIN O-MANNOSYL-TRANSFERASE TMTC1"/>
    <property type="match status" value="1"/>
</dbReference>
<dbReference type="Pfam" id="PF13424">
    <property type="entry name" value="TPR_12"/>
    <property type="match status" value="1"/>
</dbReference>
<dbReference type="Gene3D" id="1.25.40.10">
    <property type="entry name" value="Tetratricopeptide repeat domain"/>
    <property type="match status" value="1"/>
</dbReference>
<keyword evidence="1" id="KW-0802">TPR repeat</keyword>
<sequence>MFTITRFLTGCTEHTTVLHPSESQTVKLVKPNKAQAAHYNVRLGLAYLKVGDMRRAHYKLNKAIELDPGSAEAHYAFAYYSEQLGEVQQARQEYLIALRLAPNDPKVLNNYGTFLCKQGDLKESIHYLLAAAEQRDYLDRSGSYENAGLCAVKMSDLKRAEDYFRRALQLSPHSDRILWELIKISDKQGQDQQTLLLLKRYLLARPHDHNARSLLDKLQARLVQSNQS</sequence>
<proteinExistence type="predicted"/>
<dbReference type="PANTHER" id="PTHR44809">
    <property type="match status" value="1"/>
</dbReference>
<protein>
    <submittedName>
        <fullName evidence="2">Type IV pilus biogenesis/stability protein PilW</fullName>
    </submittedName>
</protein>
<dbReference type="Proteomes" id="UP000094329">
    <property type="component" value="Unassembled WGS sequence"/>
</dbReference>
<feature type="repeat" description="TPR" evidence="1">
    <location>
        <begin position="141"/>
        <end position="174"/>
    </location>
</feature>
<organism evidence="2 3">
    <name type="scientific">Piscirickettsia litoralis</name>
    <dbReference type="NCBI Taxonomy" id="1891921"/>
    <lineage>
        <taxon>Bacteria</taxon>
        <taxon>Pseudomonadati</taxon>
        <taxon>Pseudomonadota</taxon>
        <taxon>Gammaproteobacteria</taxon>
        <taxon>Thiotrichales</taxon>
        <taxon>Piscirickettsiaceae</taxon>
        <taxon>Piscirickettsia</taxon>
    </lineage>
</organism>
<evidence type="ECO:0000256" key="1">
    <source>
        <dbReference type="PROSITE-ProRule" id="PRU00339"/>
    </source>
</evidence>
<accession>A0ABX3ACC0</accession>
<dbReference type="InterPro" id="IPR011990">
    <property type="entry name" value="TPR-like_helical_dom_sf"/>
</dbReference>
<comment type="caution">
    <text evidence="2">The sequence shown here is derived from an EMBL/GenBank/DDBJ whole genome shotgun (WGS) entry which is preliminary data.</text>
</comment>
<dbReference type="SUPFAM" id="SSF48452">
    <property type="entry name" value="TPR-like"/>
    <property type="match status" value="1"/>
</dbReference>
<reference evidence="2 3" key="1">
    <citation type="submission" date="2016-08" db="EMBL/GenBank/DDBJ databases">
        <title>Draft genome sequence of Candidatus Piscirickettsia litoralis, from seawater.</title>
        <authorList>
            <person name="Wan X."/>
            <person name="Lee A.J."/>
            <person name="Hou S."/>
            <person name="Donachie S.P."/>
        </authorList>
    </citation>
    <scope>NUCLEOTIDE SEQUENCE [LARGE SCALE GENOMIC DNA]</scope>
    <source>
        <strain evidence="2 3">Y2</strain>
    </source>
</reference>
<evidence type="ECO:0000313" key="2">
    <source>
        <dbReference type="EMBL" id="ODN43799.1"/>
    </source>
</evidence>